<evidence type="ECO:0000256" key="1">
    <source>
        <dbReference type="ARBA" id="ARBA00022729"/>
    </source>
</evidence>
<evidence type="ECO:0000313" key="2">
    <source>
        <dbReference type="EMBL" id="MFD2914610.1"/>
    </source>
</evidence>
<proteinExistence type="predicted"/>
<reference evidence="3" key="1">
    <citation type="journal article" date="2019" name="Int. J. Syst. Evol. Microbiol.">
        <title>The Global Catalogue of Microorganisms (GCM) 10K type strain sequencing project: providing services to taxonomists for standard genome sequencing and annotation.</title>
        <authorList>
            <consortium name="The Broad Institute Genomics Platform"/>
            <consortium name="The Broad Institute Genome Sequencing Center for Infectious Disease"/>
            <person name="Wu L."/>
            <person name="Ma J."/>
        </authorList>
    </citation>
    <scope>NUCLEOTIDE SEQUENCE [LARGE SCALE GENOMIC DNA]</scope>
    <source>
        <strain evidence="3">KCTC 32514</strain>
    </source>
</reference>
<dbReference type="EMBL" id="JBHUOS010000001">
    <property type="protein sequence ID" value="MFD2914610.1"/>
    <property type="molecule type" value="Genomic_DNA"/>
</dbReference>
<keyword evidence="3" id="KW-1185">Reference proteome</keyword>
<dbReference type="Proteomes" id="UP001597548">
    <property type="component" value="Unassembled WGS sequence"/>
</dbReference>
<dbReference type="PROSITE" id="PS51257">
    <property type="entry name" value="PROKAR_LIPOPROTEIN"/>
    <property type="match status" value="1"/>
</dbReference>
<evidence type="ECO:0000313" key="3">
    <source>
        <dbReference type="Proteomes" id="UP001597548"/>
    </source>
</evidence>
<dbReference type="RefSeq" id="WP_194507708.1">
    <property type="nucleotide sequence ID" value="NZ_JADILU010000003.1"/>
</dbReference>
<accession>A0ABW5ZNN5</accession>
<protein>
    <submittedName>
        <fullName evidence="2">T9SS type A sorting domain-containing protein</fullName>
    </submittedName>
</protein>
<dbReference type="InterPro" id="IPR026444">
    <property type="entry name" value="Secre_tail"/>
</dbReference>
<sequence>MKIKFYVSNIIAFSCFICCYSQIVNEGILQIESSTNVYFENEYTNTDSGIHNSDGNLYLNDDFINDGTTLSLSGSTYFKSSTNPLLSIYGSSNAINFYNLEIDVTAINTKGVSVADGFALNVVNSVRLVSGDIRLIDGAQLIQTHAGTDSNTITSGNVLIDQQGYTSAYKFNYWSSPVNDNGTFSLLGNKFDGTDSSINPFIPQQILFNSGSPYNGLPPVLDDGGYVTTAITISKQWLYKYLQGTGDYTGWVNIDENSTLNPGEGYTMKGANSLLLDQNYVFYGAPNNGEYLLPINNGEQSLLGNPYPSALDADKFINDNLLILDALYFWVDGGSTSHALADYMGGYAIRNLSGGTPPSIASPLISGIGDSGSVTAPTQYVAVGQGFFVDAYDSGNIVFNNSQRTFKTEVSEDTRLSNVSPNETNNQYIRIGYEDPEGFHRQLLLGFLPNSNADINYNRGYDAILTENRDDDLFFVLENDLTKKYAIQGLDDFNEILEFPLGLLMTETGTHHIMLDEVKNFTHTVYLKDNVLNTTYNLSDSSFDINLPIGDHLDRYSIVFLPQEALFTQDHEVANINIFYDGNNHIVVNNADRVEIKTIKVFNVLGQEILKLNNNLNNNQRLQIPFNKSDGIYIVNIETNNNKLTQKILNY</sequence>
<comment type="caution">
    <text evidence="2">The sequence shown here is derived from an EMBL/GenBank/DDBJ whole genome shotgun (WGS) entry which is preliminary data.</text>
</comment>
<organism evidence="2 3">
    <name type="scientific">Psychroserpens luteus</name>
    <dbReference type="NCBI Taxonomy" id="1434066"/>
    <lineage>
        <taxon>Bacteria</taxon>
        <taxon>Pseudomonadati</taxon>
        <taxon>Bacteroidota</taxon>
        <taxon>Flavobacteriia</taxon>
        <taxon>Flavobacteriales</taxon>
        <taxon>Flavobacteriaceae</taxon>
        <taxon>Psychroserpens</taxon>
    </lineage>
</organism>
<name>A0ABW5ZNN5_9FLAO</name>
<keyword evidence="1" id="KW-0732">Signal</keyword>
<gene>
    <name evidence="2" type="ORF">ACFS29_03085</name>
</gene>
<dbReference type="NCBIfam" id="TIGR04183">
    <property type="entry name" value="Por_Secre_tail"/>
    <property type="match status" value="1"/>
</dbReference>